<sequence>MIIILPHSEYTQFHMSLAKNCSFTSSGTNLLLTLST</sequence>
<dbReference type="AlphaFoldDB" id="A0A8T1QT33"/>
<evidence type="ECO:0000313" key="1">
    <source>
        <dbReference type="EMBL" id="KAG6657626.1"/>
    </source>
</evidence>
<dbReference type="Proteomes" id="UP000811609">
    <property type="component" value="Chromosome 4"/>
</dbReference>
<organism evidence="1 2">
    <name type="scientific">Carya illinoinensis</name>
    <name type="common">Pecan</name>
    <dbReference type="NCBI Taxonomy" id="32201"/>
    <lineage>
        <taxon>Eukaryota</taxon>
        <taxon>Viridiplantae</taxon>
        <taxon>Streptophyta</taxon>
        <taxon>Embryophyta</taxon>
        <taxon>Tracheophyta</taxon>
        <taxon>Spermatophyta</taxon>
        <taxon>Magnoliopsida</taxon>
        <taxon>eudicotyledons</taxon>
        <taxon>Gunneridae</taxon>
        <taxon>Pentapetalae</taxon>
        <taxon>rosids</taxon>
        <taxon>fabids</taxon>
        <taxon>Fagales</taxon>
        <taxon>Juglandaceae</taxon>
        <taxon>Carya</taxon>
    </lineage>
</organism>
<comment type="caution">
    <text evidence="1">The sequence shown here is derived from an EMBL/GenBank/DDBJ whole genome shotgun (WGS) entry which is preliminary data.</text>
</comment>
<gene>
    <name evidence="1" type="ORF">CIPAW_04G103400</name>
</gene>
<reference evidence="1" key="1">
    <citation type="submission" date="2020-12" db="EMBL/GenBank/DDBJ databases">
        <title>WGS assembly of Carya illinoinensis cv. Pawnee.</title>
        <authorList>
            <person name="Platts A."/>
            <person name="Shu S."/>
            <person name="Wright S."/>
            <person name="Barry K."/>
            <person name="Edger P."/>
            <person name="Pires J.C."/>
            <person name="Schmutz J."/>
        </authorList>
    </citation>
    <scope>NUCLEOTIDE SEQUENCE</scope>
    <source>
        <tissue evidence="1">Leaf</tissue>
    </source>
</reference>
<dbReference type="EMBL" id="CM031812">
    <property type="protein sequence ID" value="KAG6657626.1"/>
    <property type="molecule type" value="Genomic_DNA"/>
</dbReference>
<protein>
    <submittedName>
        <fullName evidence="1">Uncharacterized protein</fullName>
    </submittedName>
</protein>
<keyword evidence="2" id="KW-1185">Reference proteome</keyword>
<evidence type="ECO:0000313" key="2">
    <source>
        <dbReference type="Proteomes" id="UP000811609"/>
    </source>
</evidence>
<proteinExistence type="predicted"/>
<name>A0A8T1QT33_CARIL</name>
<accession>A0A8T1QT33</accession>